<name>A0ABR2BGA9_9ROSI</name>
<sequence length="81" mass="9201">MMLREVEILGFVGTAGDSVLIYFSSLIAPNLDSIVINRCLPRWYHAAVVDERKIKDLDDARRFAYDMLSANRPKGAKFLLL</sequence>
<reference evidence="1 2" key="1">
    <citation type="journal article" date="2024" name="G3 (Bethesda)">
        <title>Genome assembly of Hibiscus sabdariffa L. provides insights into metabolisms of medicinal natural products.</title>
        <authorList>
            <person name="Kim T."/>
        </authorList>
    </citation>
    <scope>NUCLEOTIDE SEQUENCE [LARGE SCALE GENOMIC DNA]</scope>
    <source>
        <strain evidence="1">TK-2024</strain>
        <tissue evidence="1">Old leaves</tissue>
    </source>
</reference>
<keyword evidence="2" id="KW-1185">Reference proteome</keyword>
<dbReference type="EMBL" id="JBBPBM010000120">
    <property type="protein sequence ID" value="KAK8506134.1"/>
    <property type="molecule type" value="Genomic_DNA"/>
</dbReference>
<evidence type="ECO:0000313" key="2">
    <source>
        <dbReference type="Proteomes" id="UP001472677"/>
    </source>
</evidence>
<dbReference type="Proteomes" id="UP001472677">
    <property type="component" value="Unassembled WGS sequence"/>
</dbReference>
<gene>
    <name evidence="1" type="ORF">V6N12_074185</name>
</gene>
<organism evidence="1 2">
    <name type="scientific">Hibiscus sabdariffa</name>
    <name type="common">roselle</name>
    <dbReference type="NCBI Taxonomy" id="183260"/>
    <lineage>
        <taxon>Eukaryota</taxon>
        <taxon>Viridiplantae</taxon>
        <taxon>Streptophyta</taxon>
        <taxon>Embryophyta</taxon>
        <taxon>Tracheophyta</taxon>
        <taxon>Spermatophyta</taxon>
        <taxon>Magnoliopsida</taxon>
        <taxon>eudicotyledons</taxon>
        <taxon>Gunneridae</taxon>
        <taxon>Pentapetalae</taxon>
        <taxon>rosids</taxon>
        <taxon>malvids</taxon>
        <taxon>Malvales</taxon>
        <taxon>Malvaceae</taxon>
        <taxon>Malvoideae</taxon>
        <taxon>Hibiscus</taxon>
    </lineage>
</organism>
<accession>A0ABR2BGA9</accession>
<comment type="caution">
    <text evidence="1">The sequence shown here is derived from an EMBL/GenBank/DDBJ whole genome shotgun (WGS) entry which is preliminary data.</text>
</comment>
<protein>
    <submittedName>
        <fullName evidence="1">Uncharacterized protein</fullName>
    </submittedName>
</protein>
<evidence type="ECO:0000313" key="1">
    <source>
        <dbReference type="EMBL" id="KAK8506134.1"/>
    </source>
</evidence>
<proteinExistence type="predicted"/>